<sequence>MPLVLALTEAPCLQLLDLSSPRLALDDHLSRLLCHALARNTTLKLLSLEGWTFRIEGNNLR</sequence>
<dbReference type="STRING" id="610380.E2BQ30"/>
<organism evidence="2">
    <name type="scientific">Harpegnathos saltator</name>
    <name type="common">Jerdon's jumping ant</name>
    <dbReference type="NCBI Taxonomy" id="610380"/>
    <lineage>
        <taxon>Eukaryota</taxon>
        <taxon>Metazoa</taxon>
        <taxon>Ecdysozoa</taxon>
        <taxon>Arthropoda</taxon>
        <taxon>Hexapoda</taxon>
        <taxon>Insecta</taxon>
        <taxon>Pterygota</taxon>
        <taxon>Neoptera</taxon>
        <taxon>Endopterygota</taxon>
        <taxon>Hymenoptera</taxon>
        <taxon>Apocrita</taxon>
        <taxon>Aculeata</taxon>
        <taxon>Formicoidea</taxon>
        <taxon>Formicidae</taxon>
        <taxon>Ponerinae</taxon>
        <taxon>Ponerini</taxon>
        <taxon>Harpegnathos</taxon>
    </lineage>
</organism>
<evidence type="ECO:0000313" key="1">
    <source>
        <dbReference type="EMBL" id="EFN82218.1"/>
    </source>
</evidence>
<proteinExistence type="predicted"/>
<evidence type="ECO:0000313" key="2">
    <source>
        <dbReference type="Proteomes" id="UP000008237"/>
    </source>
</evidence>
<reference evidence="1 2" key="1">
    <citation type="journal article" date="2010" name="Science">
        <title>Genomic comparison of the ants Camponotus floridanus and Harpegnathos saltator.</title>
        <authorList>
            <person name="Bonasio R."/>
            <person name="Zhang G."/>
            <person name="Ye C."/>
            <person name="Mutti N.S."/>
            <person name="Fang X."/>
            <person name="Qin N."/>
            <person name="Donahue G."/>
            <person name="Yang P."/>
            <person name="Li Q."/>
            <person name="Li C."/>
            <person name="Zhang P."/>
            <person name="Huang Z."/>
            <person name="Berger S.L."/>
            <person name="Reinberg D."/>
            <person name="Wang J."/>
            <person name="Liebig J."/>
        </authorList>
    </citation>
    <scope>NUCLEOTIDE SEQUENCE [LARGE SCALE GENOMIC DNA]</scope>
    <source>
        <strain evidence="1 2">R22 G/1</strain>
    </source>
</reference>
<gene>
    <name evidence="1" type="ORF">EAI_05166</name>
</gene>
<dbReference type="AlphaFoldDB" id="E2BQ30"/>
<dbReference type="InParanoid" id="E2BQ30"/>
<keyword evidence="2" id="KW-1185">Reference proteome</keyword>
<dbReference type="EMBL" id="GL449694">
    <property type="protein sequence ID" value="EFN82218.1"/>
    <property type="molecule type" value="Genomic_DNA"/>
</dbReference>
<dbReference type="OrthoDB" id="120976at2759"/>
<dbReference type="Proteomes" id="UP000008237">
    <property type="component" value="Unassembled WGS sequence"/>
</dbReference>
<name>E2BQ30_HARSA</name>
<accession>E2BQ30</accession>
<protein>
    <submittedName>
        <fullName evidence="1">Uncharacterized protein</fullName>
    </submittedName>
</protein>
<dbReference type="SUPFAM" id="SSF52047">
    <property type="entry name" value="RNI-like"/>
    <property type="match status" value="1"/>
</dbReference>